<dbReference type="InterPro" id="IPR011990">
    <property type="entry name" value="TPR-like_helical_dom_sf"/>
</dbReference>
<dbReference type="Gene3D" id="1.25.40.10">
    <property type="entry name" value="Tetratricopeptide repeat domain"/>
    <property type="match status" value="2"/>
</dbReference>
<name>A0A484DB08_PERFV</name>
<feature type="compositionally biased region" description="Basic residues" evidence="7">
    <location>
        <begin position="365"/>
        <end position="381"/>
    </location>
</feature>
<dbReference type="STRING" id="8167.A0A484DB08"/>
<sequence length="1411" mass="157215">MAGKDWLTSFLERNNTLSIRRPQATSMSRSTSFNRTNVSSFFNNLNSVLARYLFKAKDIWNVDETGTTTVQEPGKIIATKGKRQVGAVTSGERGTLVTIALAVNAQGSCIPPYFIFPRKKFQDHFVRHTRVNLESKVLLLLDNHWSHLSVAAIDFCRSNGIVLLSFPPHCSHRLQPLDRSVFGPLKRYVNAAADHWMRTHPGKTLTIYDIPILVATALPRAATPSNITSGFVCTGICPFNPDIFEEQDFSPAYVTDRPVPCVGLPCAPTPHSNTDPYSQSLFEGGRLPEYPAGSTRDTIPDHPAVSSAVPPEERGSPCLFIPEAVRPFPKAGPRKDTKRRGKRRSTAILTDSPVRAALEEEQQKRIQKKKPQKKPPAPKKRFLTVENTSPTVSSDKDEECLVCDETSSSSLPGEVVNTMEEEEHTDRKQQLAMLFQKINKIKEGLNEDTTDKINKVIDSNSPESCLSHLTDLEKKGDPNLDRNHLTRLIDFYTRVFSSMPLGKHGQNESYARMLVRFAELKAIQDVNEAEANFNLARSHSQNFAFVHIAHAQFEHSQGNTKRGIYILQNAVELGAKPKELLEAALQSMQAGKTQLFCSYDKENVPLLSNSSVNGSVKKGSEFQKVCRISDGTGELQLSSIFGSGTELLGGPSDEHLPGWRSGSHRKRAVGMPGRVPVVPFSIPEKEDDDDNIHGKPPKRNDSSILTSLSRQRSGSNVNPVFGLSSTRKKAIDGDLQPPAVSPEHHPWEDQAAVDCDTKEASRMEDITYVFDQVVNTNSPESCWTYLMNLEKRGNPHTDVNLLNKLKDCYSKIFSRLPIRQFSKNASYARILVRYAELKGIEDPDEAKDHFIVARSNCKGFAFVHIAHAQFEVSQGNVNKATSILLKAQALNSKPAELLDIAIRNLRAGEKQLVPTREEEPPTDFQTGVPESVSVCGRNQELQLPGRVPVKRSVEQPKPASKDPLSEWKMPTPVYRNVSPEDKRTTPPEPRPVPRLLESLPTPSLNLPSKLNLQTVCQTPVGSRNPCANSFITPVVKRGPEVSSSAVAAHRAGPVQQPCTPLNQTQCFQTPQASLSNETITIKGKQFFILKMIGRGGSSKVYQVLDHKKQLFAVKYVDLEEADAQTVESYKNEIQHLNHLQQYSDQIIKLYDYEITNSYIYMLMECGNLDLNTWLRNRKTVNPHERMFYWKNMLEAVHTIHKHGIVHSDLKPANFVIVNASLKLIDFGIANSIQPDVTSIMKDSQVGTLNYMPPEAIRDPSSKAGKANSKISPKGDVWSLGCILYCMTYGKTPFQSITNQIAKMHAIIDPSHRIEFPDILEKDLLDVLKRCLVRNPRERISIAELLEHRYLQLKPQVSPATECPSNCDLQKILTDLAALQSPNSIIRAANNLAKMCSSGRKLDVAECAKSST</sequence>
<feature type="region of interest" description="Disordered" evidence="7">
    <location>
        <begin position="939"/>
        <end position="1003"/>
    </location>
</feature>
<dbReference type="GO" id="GO:0007094">
    <property type="term" value="P:mitotic spindle assembly checkpoint signaling"/>
    <property type="evidence" value="ECO:0007669"/>
    <property type="project" value="TreeGrafter"/>
</dbReference>
<dbReference type="GO" id="GO:0098813">
    <property type="term" value="P:nuclear chromosome segregation"/>
    <property type="evidence" value="ECO:0007669"/>
    <property type="project" value="UniProtKB-ARBA"/>
</dbReference>
<dbReference type="GO" id="GO:0034501">
    <property type="term" value="P:protein localization to kinetochore"/>
    <property type="evidence" value="ECO:0007669"/>
    <property type="project" value="TreeGrafter"/>
</dbReference>
<evidence type="ECO:0000256" key="7">
    <source>
        <dbReference type="SAM" id="MobiDB-lite"/>
    </source>
</evidence>
<dbReference type="PROSITE" id="PS00107">
    <property type="entry name" value="PROTEIN_KINASE_ATP"/>
    <property type="match status" value="1"/>
</dbReference>
<dbReference type="Pfam" id="PF03184">
    <property type="entry name" value="DDE_1"/>
    <property type="match status" value="1"/>
</dbReference>
<dbReference type="InterPro" id="IPR036397">
    <property type="entry name" value="RNaseH_sf"/>
</dbReference>
<evidence type="ECO:0000259" key="8">
    <source>
        <dbReference type="PROSITE" id="PS50011"/>
    </source>
</evidence>
<dbReference type="PANTHER" id="PTHR22974">
    <property type="entry name" value="MIXED LINEAGE PROTEIN KINASE"/>
    <property type="match status" value="1"/>
</dbReference>
<dbReference type="Proteomes" id="UP000295070">
    <property type="component" value="Chromosome 6"/>
</dbReference>
<dbReference type="InterPro" id="IPR000719">
    <property type="entry name" value="Prot_kinase_dom"/>
</dbReference>
<dbReference type="GO" id="GO:0033316">
    <property type="term" value="P:meiotic spindle assembly checkpoint signaling"/>
    <property type="evidence" value="ECO:0007669"/>
    <property type="project" value="TreeGrafter"/>
</dbReference>
<evidence type="ECO:0000256" key="1">
    <source>
        <dbReference type="ARBA" id="ARBA00022527"/>
    </source>
</evidence>
<dbReference type="GO" id="GO:0004712">
    <property type="term" value="F:protein serine/threonine/tyrosine kinase activity"/>
    <property type="evidence" value="ECO:0007669"/>
    <property type="project" value="TreeGrafter"/>
</dbReference>
<dbReference type="PROSITE" id="PS00108">
    <property type="entry name" value="PROTEIN_KINASE_ST"/>
    <property type="match status" value="1"/>
</dbReference>
<proteinExistence type="predicted"/>
<dbReference type="PROSITE" id="PS50011">
    <property type="entry name" value="PROTEIN_KINASE_DOM"/>
    <property type="match status" value="1"/>
</dbReference>
<dbReference type="FunFam" id="3.30.200.20:FF:000131">
    <property type="entry name" value="Dual specificity protein kinase TTK"/>
    <property type="match status" value="1"/>
</dbReference>
<dbReference type="GO" id="GO:0005524">
    <property type="term" value="F:ATP binding"/>
    <property type="evidence" value="ECO:0007669"/>
    <property type="project" value="UniProtKB-UniRule"/>
</dbReference>
<dbReference type="SUPFAM" id="SSF56112">
    <property type="entry name" value="Protein kinase-like (PK-like)"/>
    <property type="match status" value="1"/>
</dbReference>
<keyword evidence="3 6" id="KW-0547">Nucleotide-binding</keyword>
<feature type="compositionally biased region" description="Basic and acidic residues" evidence="7">
    <location>
        <begin position="951"/>
        <end position="965"/>
    </location>
</feature>
<dbReference type="InterPro" id="IPR008271">
    <property type="entry name" value="Ser/Thr_kinase_AS"/>
</dbReference>
<feature type="compositionally biased region" description="Basic residues" evidence="7">
    <location>
        <begin position="336"/>
        <end position="345"/>
    </location>
</feature>
<keyword evidence="2" id="KW-0808">Transferase</keyword>
<dbReference type="Pfam" id="PF00069">
    <property type="entry name" value="Pkinase"/>
    <property type="match status" value="1"/>
</dbReference>
<dbReference type="FunFam" id="1.25.40.10:FF:000101">
    <property type="entry name" value="Dual specificity protein kinase TTK"/>
    <property type="match status" value="2"/>
</dbReference>
<evidence type="ECO:0000313" key="9">
    <source>
        <dbReference type="EMBL" id="TDH12305.1"/>
    </source>
</evidence>
<gene>
    <name evidence="9" type="ORF">EPR50_G00071000</name>
</gene>
<feature type="region of interest" description="Disordered" evidence="7">
    <location>
        <begin position="649"/>
        <end position="722"/>
    </location>
</feature>
<keyword evidence="1" id="KW-0723">Serine/threonine-protein kinase</keyword>
<feature type="region of interest" description="Disordered" evidence="7">
    <location>
        <begin position="911"/>
        <end position="930"/>
    </location>
</feature>
<evidence type="ECO:0000256" key="3">
    <source>
        <dbReference type="ARBA" id="ARBA00022741"/>
    </source>
</evidence>
<reference evidence="9 10" key="1">
    <citation type="submission" date="2019-01" db="EMBL/GenBank/DDBJ databases">
        <title>A chromosome-scale genome assembly of the yellow perch, Perca flavescens.</title>
        <authorList>
            <person name="Feron R."/>
            <person name="Morvezen R."/>
            <person name="Bestin A."/>
            <person name="Haffray P."/>
            <person name="Klopp C."/>
            <person name="Zahm M."/>
            <person name="Cabau C."/>
            <person name="Roques C."/>
            <person name="Donnadieu C."/>
            <person name="Bouchez O."/>
            <person name="Christie M."/>
            <person name="Larson W."/>
            <person name="Guiguen Y."/>
        </authorList>
    </citation>
    <scope>NUCLEOTIDE SEQUENCE [LARGE SCALE GENOMIC DNA]</scope>
    <source>
        <strain evidence="9">YP-PL-M2</strain>
        <tissue evidence="9">Blood</tissue>
    </source>
</reference>
<dbReference type="GO" id="GO:0004674">
    <property type="term" value="F:protein serine/threonine kinase activity"/>
    <property type="evidence" value="ECO:0007669"/>
    <property type="project" value="UniProtKB-KW"/>
</dbReference>
<feature type="binding site" evidence="6">
    <location>
        <position position="1114"/>
    </location>
    <ligand>
        <name>ATP</name>
        <dbReference type="ChEBI" id="CHEBI:30616"/>
    </ligand>
</feature>
<dbReference type="GO" id="GO:0000776">
    <property type="term" value="C:kinetochore"/>
    <property type="evidence" value="ECO:0007669"/>
    <property type="project" value="TreeGrafter"/>
</dbReference>
<evidence type="ECO:0000256" key="5">
    <source>
        <dbReference type="ARBA" id="ARBA00022840"/>
    </source>
</evidence>
<comment type="caution">
    <text evidence="9">The sequence shown here is derived from an EMBL/GenBank/DDBJ whole genome shotgun (WGS) entry which is preliminary data.</text>
</comment>
<accession>A0A484DB08</accession>
<evidence type="ECO:0000256" key="2">
    <source>
        <dbReference type="ARBA" id="ARBA00022679"/>
    </source>
</evidence>
<feature type="domain" description="Protein kinase" evidence="8">
    <location>
        <begin position="1086"/>
        <end position="1350"/>
    </location>
</feature>
<dbReference type="Gene3D" id="3.30.420.10">
    <property type="entry name" value="Ribonuclease H-like superfamily/Ribonuclease H"/>
    <property type="match status" value="1"/>
</dbReference>
<keyword evidence="10" id="KW-1185">Reference proteome</keyword>
<feature type="compositionally biased region" description="Polar residues" evidence="7">
    <location>
        <begin position="702"/>
        <end position="718"/>
    </location>
</feature>
<evidence type="ECO:0000256" key="4">
    <source>
        <dbReference type="ARBA" id="ARBA00022777"/>
    </source>
</evidence>
<dbReference type="EMBL" id="SCKG01000006">
    <property type="protein sequence ID" value="TDH12305.1"/>
    <property type="molecule type" value="Genomic_DNA"/>
</dbReference>
<dbReference type="CDD" id="cd14131">
    <property type="entry name" value="PKc_Mps1"/>
    <property type="match status" value="1"/>
</dbReference>
<feature type="region of interest" description="Disordered" evidence="7">
    <location>
        <begin position="289"/>
        <end position="381"/>
    </location>
</feature>
<evidence type="ECO:0000256" key="6">
    <source>
        <dbReference type="PROSITE-ProRule" id="PRU10141"/>
    </source>
</evidence>
<keyword evidence="5 6" id="KW-0067">ATP-binding</keyword>
<dbReference type="PANTHER" id="PTHR22974:SF21">
    <property type="entry name" value="DUAL SPECIFICITY PROTEIN KINASE TTK"/>
    <property type="match status" value="1"/>
</dbReference>
<dbReference type="GO" id="GO:0003676">
    <property type="term" value="F:nucleic acid binding"/>
    <property type="evidence" value="ECO:0007669"/>
    <property type="project" value="InterPro"/>
</dbReference>
<dbReference type="Gene3D" id="1.10.510.10">
    <property type="entry name" value="Transferase(Phosphotransferase) domain 1"/>
    <property type="match status" value="1"/>
</dbReference>
<dbReference type="SMART" id="SM00220">
    <property type="entry name" value="S_TKc"/>
    <property type="match status" value="1"/>
</dbReference>
<dbReference type="InterPro" id="IPR017441">
    <property type="entry name" value="Protein_kinase_ATP_BS"/>
</dbReference>
<dbReference type="InterPro" id="IPR004875">
    <property type="entry name" value="DDE_SF_endonuclease_dom"/>
</dbReference>
<evidence type="ECO:0000313" key="10">
    <source>
        <dbReference type="Proteomes" id="UP000295070"/>
    </source>
</evidence>
<keyword evidence="4" id="KW-0418">Kinase</keyword>
<dbReference type="FunFam" id="1.10.510.10:FF:000224">
    <property type="entry name" value="serine/threonine-protein kinase mph1 isoform X1"/>
    <property type="match status" value="1"/>
</dbReference>
<protein>
    <recommendedName>
        <fullName evidence="8">Protein kinase domain-containing protein</fullName>
    </recommendedName>
</protein>
<dbReference type="InterPro" id="IPR011009">
    <property type="entry name" value="Kinase-like_dom_sf"/>
</dbReference>
<organism evidence="9 10">
    <name type="scientific">Perca flavescens</name>
    <name type="common">American yellow perch</name>
    <name type="synonym">Morone flavescens</name>
    <dbReference type="NCBI Taxonomy" id="8167"/>
    <lineage>
        <taxon>Eukaryota</taxon>
        <taxon>Metazoa</taxon>
        <taxon>Chordata</taxon>
        <taxon>Craniata</taxon>
        <taxon>Vertebrata</taxon>
        <taxon>Euteleostomi</taxon>
        <taxon>Actinopterygii</taxon>
        <taxon>Neopterygii</taxon>
        <taxon>Teleostei</taxon>
        <taxon>Neoteleostei</taxon>
        <taxon>Acanthomorphata</taxon>
        <taxon>Eupercaria</taxon>
        <taxon>Perciformes</taxon>
        <taxon>Percoidei</taxon>
        <taxon>Percidae</taxon>
        <taxon>Percinae</taxon>
        <taxon>Perca</taxon>
    </lineage>
</organism>
<dbReference type="InterPro" id="IPR027084">
    <property type="entry name" value="Mps1_cat"/>
</dbReference>
<dbReference type="Gene3D" id="3.30.200.20">
    <property type="entry name" value="Phosphorylase Kinase, domain 1"/>
    <property type="match status" value="1"/>
</dbReference>
<dbReference type="GO" id="GO:0005634">
    <property type="term" value="C:nucleus"/>
    <property type="evidence" value="ECO:0007669"/>
    <property type="project" value="TreeGrafter"/>
</dbReference>